<reference evidence="8" key="1">
    <citation type="submission" date="2015-04" db="UniProtKB">
        <authorList>
            <consortium name="EnsemblPlants"/>
        </authorList>
    </citation>
    <scope>IDENTIFICATION</scope>
</reference>
<dbReference type="EnsemblPlants" id="OMERI08G12900.1">
    <property type="protein sequence ID" value="OMERI08G12900.1"/>
    <property type="gene ID" value="OMERI08G12900"/>
</dbReference>
<dbReference type="PANTHER" id="PTHR31072:SF241">
    <property type="entry name" value="OS08G0432300 PROTEIN"/>
    <property type="match status" value="1"/>
</dbReference>
<dbReference type="PANTHER" id="PTHR31072">
    <property type="entry name" value="TRANSCRIPTION FACTOR TCP4-RELATED"/>
    <property type="match status" value="1"/>
</dbReference>
<feature type="compositionally biased region" description="Basic and acidic residues" evidence="6">
    <location>
        <begin position="312"/>
        <end position="340"/>
    </location>
</feature>
<feature type="region of interest" description="Disordered" evidence="6">
    <location>
        <begin position="296"/>
        <end position="340"/>
    </location>
</feature>
<protein>
    <recommendedName>
        <fullName evidence="7">TCP domain-containing protein</fullName>
    </recommendedName>
</protein>
<proteinExistence type="predicted"/>
<comment type="subcellular location">
    <subcellularLocation>
        <location evidence="1">Nucleus</location>
    </subcellularLocation>
</comment>
<dbReference type="Pfam" id="PF03634">
    <property type="entry name" value="TCP"/>
    <property type="match status" value="1"/>
</dbReference>
<feature type="region of interest" description="Disordered" evidence="6">
    <location>
        <begin position="1"/>
        <end position="45"/>
    </location>
</feature>
<evidence type="ECO:0000256" key="4">
    <source>
        <dbReference type="ARBA" id="ARBA00023163"/>
    </source>
</evidence>
<dbReference type="AlphaFoldDB" id="A0A0E0ELU1"/>
<evidence type="ECO:0000256" key="2">
    <source>
        <dbReference type="ARBA" id="ARBA00023015"/>
    </source>
</evidence>
<feature type="region of interest" description="Disordered" evidence="6">
    <location>
        <begin position="194"/>
        <end position="246"/>
    </location>
</feature>
<keyword evidence="2" id="KW-0805">Transcription regulation</keyword>
<evidence type="ECO:0000313" key="9">
    <source>
        <dbReference type="Proteomes" id="UP000008021"/>
    </source>
</evidence>
<organism evidence="8">
    <name type="scientific">Oryza meridionalis</name>
    <dbReference type="NCBI Taxonomy" id="40149"/>
    <lineage>
        <taxon>Eukaryota</taxon>
        <taxon>Viridiplantae</taxon>
        <taxon>Streptophyta</taxon>
        <taxon>Embryophyta</taxon>
        <taxon>Tracheophyta</taxon>
        <taxon>Spermatophyta</taxon>
        <taxon>Magnoliopsida</taxon>
        <taxon>Liliopsida</taxon>
        <taxon>Poales</taxon>
        <taxon>Poaceae</taxon>
        <taxon>BOP clade</taxon>
        <taxon>Oryzoideae</taxon>
        <taxon>Oryzeae</taxon>
        <taxon>Oryzinae</taxon>
        <taxon>Oryza</taxon>
    </lineage>
</organism>
<feature type="domain" description="TCP" evidence="7">
    <location>
        <begin position="125"/>
        <end position="183"/>
    </location>
</feature>
<name>A0A0E0ELU1_9ORYZ</name>
<evidence type="ECO:0000259" key="7">
    <source>
        <dbReference type="PROSITE" id="PS51369"/>
    </source>
</evidence>
<evidence type="ECO:0000256" key="5">
    <source>
        <dbReference type="ARBA" id="ARBA00023242"/>
    </source>
</evidence>
<dbReference type="GO" id="GO:0003700">
    <property type="term" value="F:DNA-binding transcription factor activity"/>
    <property type="evidence" value="ECO:0007669"/>
    <property type="project" value="InterPro"/>
</dbReference>
<feature type="compositionally biased region" description="Gly residues" evidence="6">
    <location>
        <begin position="96"/>
        <end position="106"/>
    </location>
</feature>
<dbReference type="GO" id="GO:2000032">
    <property type="term" value="P:regulation of secondary shoot formation"/>
    <property type="evidence" value="ECO:0007669"/>
    <property type="project" value="TreeGrafter"/>
</dbReference>
<dbReference type="InterPro" id="IPR005333">
    <property type="entry name" value="Transcription_factor_TCP"/>
</dbReference>
<dbReference type="STRING" id="40149.A0A0E0ELU1"/>
<dbReference type="Proteomes" id="UP000008021">
    <property type="component" value="Chromosome 8"/>
</dbReference>
<keyword evidence="9" id="KW-1185">Reference proteome</keyword>
<evidence type="ECO:0000256" key="1">
    <source>
        <dbReference type="ARBA" id="ARBA00004123"/>
    </source>
</evidence>
<feature type="region of interest" description="Disordered" evidence="6">
    <location>
        <begin position="96"/>
        <end position="128"/>
    </location>
</feature>
<dbReference type="GO" id="GO:0043565">
    <property type="term" value="F:sequence-specific DNA binding"/>
    <property type="evidence" value="ECO:0007669"/>
    <property type="project" value="TreeGrafter"/>
</dbReference>
<reference evidence="8" key="2">
    <citation type="submission" date="2018-05" db="EMBL/GenBank/DDBJ databases">
        <title>OmerRS3 (Oryza meridionalis Reference Sequence Version 3).</title>
        <authorList>
            <person name="Zhang J."/>
            <person name="Kudrna D."/>
            <person name="Lee S."/>
            <person name="Talag J."/>
            <person name="Welchert J."/>
            <person name="Wing R.A."/>
        </authorList>
    </citation>
    <scope>NUCLEOTIDE SEQUENCE [LARGE SCALE GENOMIC DNA]</scope>
    <source>
        <strain evidence="8">cv. OR44</strain>
    </source>
</reference>
<keyword evidence="3" id="KW-0238">DNA-binding</keyword>
<keyword evidence="4" id="KW-0804">Transcription</keyword>
<dbReference type="PROSITE" id="PS51369">
    <property type="entry name" value="TCP"/>
    <property type="match status" value="1"/>
</dbReference>
<feature type="compositionally biased region" description="Low complexity" evidence="6">
    <location>
        <begin position="35"/>
        <end position="44"/>
    </location>
</feature>
<dbReference type="Gramene" id="OMERI08G12900.1">
    <property type="protein sequence ID" value="OMERI08G12900.1"/>
    <property type="gene ID" value="OMERI08G12900"/>
</dbReference>
<feature type="compositionally biased region" description="Low complexity" evidence="6">
    <location>
        <begin position="107"/>
        <end position="118"/>
    </location>
</feature>
<keyword evidence="5" id="KW-0539">Nucleus</keyword>
<accession>A0A0E0ELU1</accession>
<evidence type="ECO:0000313" key="8">
    <source>
        <dbReference type="EnsemblPlants" id="OMERI08G12900.1"/>
    </source>
</evidence>
<sequence length="340" mass="36243">MIPPYPNNNLHHHHHHCSSNQEPHLPLHPPAFLMSAPSSSSSPSTLDEYDARFFFPGADAYTAGHRQDEETLEAVLRQPVTTPAVAAAAVEGAGGGGGGGGGGAGGSPRASVAAATAATRRRPFRTDRHSKIRTAQGVRDRRMRLSVGVARDFFALQDKLGFDKASRTVEWLLTQSKHAIDRLTLPDSADAAAAAPAFAAAPPPAPDQHSSMASAAKEKGEASSSSTTNASSARARNRGHDGSSPVARGVELDYWTVSGPSPAAAAAAAAASTEQPMDGLEYYFQYYNHLEEIMSCDPTTTTDGRNDVNGTLERRSRNGRDDVADGEERYRERDRRLDRS</sequence>
<dbReference type="eggNOG" id="ENOG502QUQ6">
    <property type="taxonomic scope" value="Eukaryota"/>
</dbReference>
<evidence type="ECO:0000256" key="6">
    <source>
        <dbReference type="SAM" id="MobiDB-lite"/>
    </source>
</evidence>
<evidence type="ECO:0000256" key="3">
    <source>
        <dbReference type="ARBA" id="ARBA00023125"/>
    </source>
</evidence>
<dbReference type="GO" id="GO:0005634">
    <property type="term" value="C:nucleus"/>
    <property type="evidence" value="ECO:0007669"/>
    <property type="project" value="UniProtKB-SubCell"/>
</dbReference>
<feature type="compositionally biased region" description="Low complexity" evidence="6">
    <location>
        <begin position="222"/>
        <end position="234"/>
    </location>
</feature>
<dbReference type="InterPro" id="IPR017887">
    <property type="entry name" value="TF_TCP_subgr"/>
</dbReference>